<dbReference type="Gramene" id="OE9A086780T1">
    <property type="protein sequence ID" value="OE9A086780C1"/>
    <property type="gene ID" value="OE9A086780"/>
</dbReference>
<dbReference type="Proteomes" id="UP000594638">
    <property type="component" value="Unassembled WGS sequence"/>
</dbReference>
<evidence type="ECO:0000256" key="1">
    <source>
        <dbReference type="SAM" id="Coils"/>
    </source>
</evidence>
<evidence type="ECO:0000259" key="2">
    <source>
        <dbReference type="Pfam" id="PF03101"/>
    </source>
</evidence>
<protein>
    <recommendedName>
        <fullName evidence="2">FAR1 domain-containing protein</fullName>
    </recommendedName>
</protein>
<comment type="caution">
    <text evidence="3">The sequence shown here is derived from an EMBL/GenBank/DDBJ whole genome shotgun (WGS) entry which is preliminary data.</text>
</comment>
<proteinExistence type="predicted"/>
<sequence>MILFFIVEEIMDDMDNYILVESDNENMEDNMNQLEDEMVEGNGSSVPKVGMTFKNENELYDFYKAYAYAVGFPVRKQNSKKDDDGMLKYLTLTCSRKGNRSGTTSSSLKPQPTIQTRCKARICASSNIHGSWKINTVCLQHNHRISPTKSRLYCCNRELSVHVKRKLEVNDLAGIPLHKSYNSVVVEAGGYENMTCIEKDCHNYIEQVRRLRFGVGDATSIQNYNVVKMLRFLLQH</sequence>
<dbReference type="PANTHER" id="PTHR47718:SF13">
    <property type="entry name" value="OS09G0290500 PROTEIN"/>
    <property type="match status" value="1"/>
</dbReference>
<gene>
    <name evidence="3" type="ORF">OLEA9_A086780</name>
</gene>
<evidence type="ECO:0000313" key="4">
    <source>
        <dbReference type="Proteomes" id="UP000594638"/>
    </source>
</evidence>
<organism evidence="3 4">
    <name type="scientific">Olea europaea subsp. europaea</name>
    <dbReference type="NCBI Taxonomy" id="158383"/>
    <lineage>
        <taxon>Eukaryota</taxon>
        <taxon>Viridiplantae</taxon>
        <taxon>Streptophyta</taxon>
        <taxon>Embryophyta</taxon>
        <taxon>Tracheophyta</taxon>
        <taxon>Spermatophyta</taxon>
        <taxon>Magnoliopsida</taxon>
        <taxon>eudicotyledons</taxon>
        <taxon>Gunneridae</taxon>
        <taxon>Pentapetalae</taxon>
        <taxon>asterids</taxon>
        <taxon>lamiids</taxon>
        <taxon>Lamiales</taxon>
        <taxon>Oleaceae</taxon>
        <taxon>Oleeae</taxon>
        <taxon>Olea</taxon>
    </lineage>
</organism>
<dbReference type="InterPro" id="IPR004330">
    <property type="entry name" value="FAR1_DNA_bnd_dom"/>
</dbReference>
<accession>A0A8S0S5G3</accession>
<dbReference type="EMBL" id="CACTIH010003863">
    <property type="protein sequence ID" value="CAA2986484.1"/>
    <property type="molecule type" value="Genomic_DNA"/>
</dbReference>
<dbReference type="AlphaFoldDB" id="A0A8S0S5G3"/>
<feature type="coiled-coil region" evidence="1">
    <location>
        <begin position="17"/>
        <end position="44"/>
    </location>
</feature>
<reference evidence="3 4" key="1">
    <citation type="submission" date="2019-12" db="EMBL/GenBank/DDBJ databases">
        <authorList>
            <person name="Alioto T."/>
            <person name="Alioto T."/>
            <person name="Gomez Garrido J."/>
        </authorList>
    </citation>
    <scope>NUCLEOTIDE SEQUENCE [LARGE SCALE GENOMIC DNA]</scope>
</reference>
<feature type="domain" description="FAR1" evidence="2">
    <location>
        <begin position="61"/>
        <end position="146"/>
    </location>
</feature>
<name>A0A8S0S5G3_OLEEU</name>
<evidence type="ECO:0000313" key="3">
    <source>
        <dbReference type="EMBL" id="CAA2986484.1"/>
    </source>
</evidence>
<dbReference type="Pfam" id="PF03101">
    <property type="entry name" value="FAR1"/>
    <property type="match status" value="1"/>
</dbReference>
<dbReference type="PANTHER" id="PTHR47718">
    <property type="entry name" value="OS01G0519700 PROTEIN"/>
    <property type="match status" value="1"/>
</dbReference>
<dbReference type="OrthoDB" id="688325at2759"/>
<keyword evidence="4" id="KW-1185">Reference proteome</keyword>
<keyword evidence="1" id="KW-0175">Coiled coil</keyword>